<dbReference type="GO" id="GO:0005737">
    <property type="term" value="C:cytoplasm"/>
    <property type="evidence" value="ECO:0007669"/>
    <property type="project" value="TreeGrafter"/>
</dbReference>
<dbReference type="InterPro" id="IPR000719">
    <property type="entry name" value="Prot_kinase_dom"/>
</dbReference>
<dbReference type="SUPFAM" id="SSF56112">
    <property type="entry name" value="Protein kinase-like (PK-like)"/>
    <property type="match status" value="1"/>
</dbReference>
<proteinExistence type="predicted"/>
<dbReference type="GO" id="GO:0004674">
    <property type="term" value="F:protein serine/threonine kinase activity"/>
    <property type="evidence" value="ECO:0007669"/>
    <property type="project" value="TreeGrafter"/>
</dbReference>
<dbReference type="Proteomes" id="UP000494206">
    <property type="component" value="Unassembled WGS sequence"/>
</dbReference>
<evidence type="ECO:0000259" key="3">
    <source>
        <dbReference type="PROSITE" id="PS50011"/>
    </source>
</evidence>
<comment type="caution">
    <text evidence="4">The sequence shown here is derived from an EMBL/GenBank/DDBJ whole genome shotgun (WGS) entry which is preliminary data.</text>
</comment>
<dbReference type="Gene3D" id="1.10.510.10">
    <property type="entry name" value="Transferase(Phosphotransferase) domain 1"/>
    <property type="match status" value="1"/>
</dbReference>
<evidence type="ECO:0000313" key="5">
    <source>
        <dbReference type="Proteomes" id="UP000494206"/>
    </source>
</evidence>
<dbReference type="PANTHER" id="PTHR22967">
    <property type="entry name" value="SERINE/THREONINE PROTEIN KINASE"/>
    <property type="match status" value="1"/>
</dbReference>
<dbReference type="Pfam" id="PF00069">
    <property type="entry name" value="Pkinase"/>
    <property type="match status" value="1"/>
</dbReference>
<feature type="domain" description="Protein kinase" evidence="3">
    <location>
        <begin position="39"/>
        <end position="307"/>
    </location>
</feature>
<dbReference type="InterPro" id="IPR011009">
    <property type="entry name" value="Kinase-like_dom_sf"/>
</dbReference>
<dbReference type="PANTHER" id="PTHR22967:SF99">
    <property type="entry name" value="PROTEIN KINASE DOMAIN-CONTAINING PROTEIN"/>
    <property type="match status" value="1"/>
</dbReference>
<dbReference type="GO" id="GO:0045747">
    <property type="term" value="P:positive regulation of Notch signaling pathway"/>
    <property type="evidence" value="ECO:0007669"/>
    <property type="project" value="TreeGrafter"/>
</dbReference>
<dbReference type="OrthoDB" id="1717591at2759"/>
<dbReference type="InterPro" id="IPR057475">
    <property type="entry name" value="CUT_C"/>
</dbReference>
<dbReference type="SMART" id="SM00220">
    <property type="entry name" value="S_TKc"/>
    <property type="match status" value="1"/>
</dbReference>
<organism evidence="4 5">
    <name type="scientific">Caenorhabditis bovis</name>
    <dbReference type="NCBI Taxonomy" id="2654633"/>
    <lineage>
        <taxon>Eukaryota</taxon>
        <taxon>Metazoa</taxon>
        <taxon>Ecdysozoa</taxon>
        <taxon>Nematoda</taxon>
        <taxon>Chromadorea</taxon>
        <taxon>Rhabditida</taxon>
        <taxon>Rhabditina</taxon>
        <taxon>Rhabditomorpha</taxon>
        <taxon>Rhabditoidea</taxon>
        <taxon>Rhabditidae</taxon>
        <taxon>Peloderinae</taxon>
        <taxon>Caenorhabditis</taxon>
    </lineage>
</organism>
<feature type="compositionally biased region" description="Low complexity" evidence="2">
    <location>
        <begin position="389"/>
        <end position="401"/>
    </location>
</feature>
<keyword evidence="5" id="KW-1185">Reference proteome</keyword>
<feature type="region of interest" description="Disordered" evidence="2">
    <location>
        <begin position="371"/>
        <end position="421"/>
    </location>
</feature>
<dbReference type="EMBL" id="CADEPM010000002">
    <property type="protein sequence ID" value="CAB3399519.1"/>
    <property type="molecule type" value="Genomic_DNA"/>
</dbReference>
<accession>A0A8S1EFD1</accession>
<dbReference type="PROSITE" id="PS00108">
    <property type="entry name" value="PROTEIN_KINASE_ST"/>
    <property type="match status" value="1"/>
</dbReference>
<dbReference type="AlphaFoldDB" id="A0A8S1EFD1"/>
<evidence type="ECO:0000256" key="1">
    <source>
        <dbReference type="ARBA" id="ARBA00022741"/>
    </source>
</evidence>
<dbReference type="PROSITE" id="PS50011">
    <property type="entry name" value="PROTEIN_KINASE_DOM"/>
    <property type="match status" value="1"/>
</dbReference>
<protein>
    <recommendedName>
        <fullName evidence="3">Protein kinase domain-containing protein</fullName>
    </recommendedName>
</protein>
<keyword evidence="1" id="KW-0547">Nucleotide-binding</keyword>
<reference evidence="4 5" key="1">
    <citation type="submission" date="2020-04" db="EMBL/GenBank/DDBJ databases">
        <authorList>
            <person name="Laetsch R D."/>
            <person name="Stevens L."/>
            <person name="Kumar S."/>
            <person name="Blaxter L. M."/>
        </authorList>
    </citation>
    <scope>NUCLEOTIDE SEQUENCE [LARGE SCALE GENOMIC DNA]</scope>
</reference>
<name>A0A8S1EFD1_9PELO</name>
<gene>
    <name evidence="4" type="ORF">CBOVIS_LOCUS2620</name>
</gene>
<dbReference type="InterPro" id="IPR008271">
    <property type="entry name" value="Ser/Thr_kinase_AS"/>
</dbReference>
<dbReference type="Pfam" id="PF25301">
    <property type="entry name" value="CUT_C"/>
    <property type="match status" value="1"/>
</dbReference>
<evidence type="ECO:0000313" key="4">
    <source>
        <dbReference type="EMBL" id="CAB3399519.1"/>
    </source>
</evidence>
<dbReference type="GO" id="GO:0035612">
    <property type="term" value="F:AP-2 adaptor complex binding"/>
    <property type="evidence" value="ECO:0007669"/>
    <property type="project" value="TreeGrafter"/>
</dbReference>
<dbReference type="GO" id="GO:2000369">
    <property type="term" value="P:regulation of clathrin-dependent endocytosis"/>
    <property type="evidence" value="ECO:0007669"/>
    <property type="project" value="TreeGrafter"/>
</dbReference>
<sequence length="703" mass="78005">MAFARALGVIQSVGRSSGNLDQTELYDRGQTFNINGNNYRVENVIAKGGFGTVFLATNSKGKQVAVKILLSHDASATKDIDNEIYMMKKYTHDNIVQLYDASCENRGTSKCVKEYRISMEYCRYSIVDVLQKYKEVTTSFVVRVILYTTRALAFLHEAGVIHRDVKAENLLINANGRLKLCDFGSATTNSVEMSQLSHSQRLAIQEEIYRYTTPITRSPEVCDVYSNWPIGKEQDTWALGCLIYFVCFGEHPFDGSLLAIINGKYKAPPTPQQNELGIFSGLIQKCLMPNPLERISDTQIVHAMDKLAERLSMPPNQSFSDILEFMKIADSQQNAESDAPVSKSFLNMQDKLFSNLAQLKQTVVQTTNKIGNWTFDGANDSPRERKSSSARSSSTAQSPVSMPKPTVKPVNQPFEAKWPSNNSHVDVPCDWGDFKQAAQQGPKKSEPVFDPFGNHGHSNNKTSDDLLSLQNWPGVGIQVPEARAQSSRDLLDFDDLAARHTTTNVTALQPTTAKSPKNKDTGMVKSEEAIKTNSSSSASLDEMIHKMLKHILILAIFFPIITVGYKSKQVPNLLKKNVDNSIACDFSIHKHGPNGVAVMGTSLDDELYYKIKCKPLANNCLQVVNCTLSSDEPGFKPYPIIDENGCSLDDSLFKHVTYVSNFEAGIFNPFPIRFRASSSAVVLFCVTSVVPVENGKCTRRECV</sequence>
<evidence type="ECO:0000256" key="2">
    <source>
        <dbReference type="SAM" id="MobiDB-lite"/>
    </source>
</evidence>
<dbReference type="GO" id="GO:0005524">
    <property type="term" value="F:ATP binding"/>
    <property type="evidence" value="ECO:0007669"/>
    <property type="project" value="InterPro"/>
</dbReference>